<accession>A0A6L2PIX3</accession>
<dbReference type="OrthoDB" id="201153at2759"/>
<dbReference type="GO" id="GO:0006744">
    <property type="term" value="P:ubiquinone biosynthetic process"/>
    <property type="evidence" value="ECO:0007669"/>
    <property type="project" value="TreeGrafter"/>
</dbReference>
<dbReference type="PANTHER" id="PTHR43851:SF3">
    <property type="entry name" value="COENZYME Q8"/>
    <property type="match status" value="1"/>
</dbReference>
<reference evidence="2" key="1">
    <citation type="submission" date="2020-01" db="EMBL/GenBank/DDBJ databases">
        <title>Draft genome sequence of the Termite Coptotermes fromosanus.</title>
        <authorList>
            <person name="Itakura S."/>
            <person name="Yosikawa Y."/>
            <person name="Umezawa K."/>
        </authorList>
    </citation>
    <scope>NUCLEOTIDE SEQUENCE [LARGE SCALE GENOMIC DNA]</scope>
</reference>
<gene>
    <name evidence="1" type="ORF">Cfor_00599</name>
</gene>
<dbReference type="InterPro" id="IPR051409">
    <property type="entry name" value="Atypical_kinase_ADCK"/>
</dbReference>
<protein>
    <submittedName>
        <fullName evidence="1">Uncharacterized protein</fullName>
    </submittedName>
</protein>
<organism evidence="1 2">
    <name type="scientific">Coptotermes formosanus</name>
    <name type="common">Formosan subterranean termite</name>
    <dbReference type="NCBI Taxonomy" id="36987"/>
    <lineage>
        <taxon>Eukaryota</taxon>
        <taxon>Metazoa</taxon>
        <taxon>Ecdysozoa</taxon>
        <taxon>Arthropoda</taxon>
        <taxon>Hexapoda</taxon>
        <taxon>Insecta</taxon>
        <taxon>Pterygota</taxon>
        <taxon>Neoptera</taxon>
        <taxon>Polyneoptera</taxon>
        <taxon>Dictyoptera</taxon>
        <taxon>Blattodea</taxon>
        <taxon>Blattoidea</taxon>
        <taxon>Termitoidae</taxon>
        <taxon>Rhinotermitidae</taxon>
        <taxon>Coptotermes</taxon>
    </lineage>
</organism>
<keyword evidence="2" id="KW-1185">Reference proteome</keyword>
<name>A0A6L2PIX3_COPFO</name>
<dbReference type="Proteomes" id="UP000502823">
    <property type="component" value="Unassembled WGS sequence"/>
</dbReference>
<dbReference type="EMBL" id="BLKM01000192">
    <property type="protein sequence ID" value="GFG30007.1"/>
    <property type="molecule type" value="Genomic_DNA"/>
</dbReference>
<evidence type="ECO:0000313" key="1">
    <source>
        <dbReference type="EMBL" id="GFG30007.1"/>
    </source>
</evidence>
<evidence type="ECO:0000313" key="2">
    <source>
        <dbReference type="Proteomes" id="UP000502823"/>
    </source>
</evidence>
<proteinExistence type="predicted"/>
<dbReference type="InParanoid" id="A0A6L2PIX3"/>
<dbReference type="PANTHER" id="PTHR43851">
    <property type="match status" value="1"/>
</dbReference>
<comment type="caution">
    <text evidence="1">The sequence shown here is derived from an EMBL/GenBank/DDBJ whole genome shotgun (WGS) entry which is preliminary data.</text>
</comment>
<dbReference type="AlphaFoldDB" id="A0A6L2PIX3"/>
<sequence length="90" mass="10399">MEAAHVDAVMLLAEVFQKSSEPFDFASQDTTRRIQLLVPTMIKHRLCPPPEEIYSLHRKLSGVFLLLAKLGVKIECKSMFDKVYETYQNR</sequence>